<feature type="region of interest" description="Disordered" evidence="1">
    <location>
        <begin position="1"/>
        <end position="40"/>
    </location>
</feature>
<evidence type="ECO:0000256" key="1">
    <source>
        <dbReference type="SAM" id="MobiDB-lite"/>
    </source>
</evidence>
<protein>
    <submittedName>
        <fullName evidence="2">Uncharacterized protein</fullName>
    </submittedName>
</protein>
<accession>A0A2P2N7C8</accession>
<proteinExistence type="predicted"/>
<dbReference type="EMBL" id="GGEC01057900">
    <property type="protein sequence ID" value="MBX38384.1"/>
    <property type="molecule type" value="Transcribed_RNA"/>
</dbReference>
<dbReference type="AlphaFoldDB" id="A0A2P2N7C8"/>
<evidence type="ECO:0000313" key="2">
    <source>
        <dbReference type="EMBL" id="MBX38384.1"/>
    </source>
</evidence>
<sequence>MKIRWHIPITPRQMQEQGIPHQCVQRPQRKSSKNRWAWPF</sequence>
<name>A0A2P2N7C8_RHIMU</name>
<reference evidence="2" key="1">
    <citation type="submission" date="2018-02" db="EMBL/GenBank/DDBJ databases">
        <title>Rhizophora mucronata_Transcriptome.</title>
        <authorList>
            <person name="Meera S.P."/>
            <person name="Sreeshan A."/>
            <person name="Augustine A."/>
        </authorList>
    </citation>
    <scope>NUCLEOTIDE SEQUENCE</scope>
    <source>
        <tissue evidence="2">Leaf</tissue>
    </source>
</reference>
<organism evidence="2">
    <name type="scientific">Rhizophora mucronata</name>
    <name type="common">Asiatic mangrove</name>
    <dbReference type="NCBI Taxonomy" id="61149"/>
    <lineage>
        <taxon>Eukaryota</taxon>
        <taxon>Viridiplantae</taxon>
        <taxon>Streptophyta</taxon>
        <taxon>Embryophyta</taxon>
        <taxon>Tracheophyta</taxon>
        <taxon>Spermatophyta</taxon>
        <taxon>Magnoliopsida</taxon>
        <taxon>eudicotyledons</taxon>
        <taxon>Gunneridae</taxon>
        <taxon>Pentapetalae</taxon>
        <taxon>rosids</taxon>
        <taxon>fabids</taxon>
        <taxon>Malpighiales</taxon>
        <taxon>Rhizophoraceae</taxon>
        <taxon>Rhizophora</taxon>
    </lineage>
</organism>